<evidence type="ECO:0000313" key="2">
    <source>
        <dbReference type="Proteomes" id="UP001198602"/>
    </source>
</evidence>
<gene>
    <name evidence="1" type="ORF">LE190_16110</name>
</gene>
<evidence type="ECO:0000313" key="1">
    <source>
        <dbReference type="EMBL" id="MCA1857438.1"/>
    </source>
</evidence>
<accession>A0ABS7YCL7</accession>
<comment type="caution">
    <text evidence="1">The sequence shown here is derived from an EMBL/GenBank/DDBJ whole genome shotgun (WGS) entry which is preliminary data.</text>
</comment>
<reference evidence="1 2" key="1">
    <citation type="submission" date="2021-07" db="EMBL/GenBank/DDBJ databases">
        <title>Characterization of Violacein-producing bacteria and related species.</title>
        <authorList>
            <person name="Wilson H.S."/>
            <person name="De Leon M.E."/>
        </authorList>
    </citation>
    <scope>NUCLEOTIDE SEQUENCE [LARGE SCALE GENOMIC DNA]</scope>
    <source>
        <strain evidence="1 2">HSC-2F05</strain>
    </source>
</reference>
<protein>
    <submittedName>
        <fullName evidence="1">Uncharacterized protein</fullName>
    </submittedName>
</protein>
<dbReference type="Proteomes" id="UP001198602">
    <property type="component" value="Unassembled WGS sequence"/>
</dbReference>
<name>A0ABS7YCL7_9BURK</name>
<sequence>MSPESEIYRRAIIRAVAGRPGATHTEHDATALAGICDHLARAWRVAELLKAHGLNRLPIDDAVALLLEKEAT</sequence>
<organism evidence="1 2">
    <name type="scientific">Massilia hydrophila</name>
    <dbReference type="NCBI Taxonomy" id="3044279"/>
    <lineage>
        <taxon>Bacteria</taxon>
        <taxon>Pseudomonadati</taxon>
        <taxon>Pseudomonadota</taxon>
        <taxon>Betaproteobacteria</taxon>
        <taxon>Burkholderiales</taxon>
        <taxon>Oxalobacteraceae</taxon>
        <taxon>Telluria group</taxon>
        <taxon>Massilia</taxon>
    </lineage>
</organism>
<dbReference type="EMBL" id="JAHYBX010000007">
    <property type="protein sequence ID" value="MCA1857438.1"/>
    <property type="molecule type" value="Genomic_DNA"/>
</dbReference>
<keyword evidence="2" id="KW-1185">Reference proteome</keyword>
<dbReference type="RefSeq" id="WP_225239657.1">
    <property type="nucleotide sequence ID" value="NZ_JAHYBX010000007.1"/>
</dbReference>
<proteinExistence type="predicted"/>